<feature type="domain" description="Ty3 transposon capsid-like protein" evidence="2">
    <location>
        <begin position="243"/>
        <end position="411"/>
    </location>
</feature>
<feature type="compositionally biased region" description="Polar residues" evidence="1">
    <location>
        <begin position="202"/>
        <end position="211"/>
    </location>
</feature>
<protein>
    <submittedName>
        <fullName evidence="3">Reverse transcriptase domain-containing protein</fullName>
    </submittedName>
</protein>
<evidence type="ECO:0000313" key="4">
    <source>
        <dbReference type="Proteomes" id="UP001151760"/>
    </source>
</evidence>
<organism evidence="3 4">
    <name type="scientific">Tanacetum coccineum</name>
    <dbReference type="NCBI Taxonomy" id="301880"/>
    <lineage>
        <taxon>Eukaryota</taxon>
        <taxon>Viridiplantae</taxon>
        <taxon>Streptophyta</taxon>
        <taxon>Embryophyta</taxon>
        <taxon>Tracheophyta</taxon>
        <taxon>Spermatophyta</taxon>
        <taxon>Magnoliopsida</taxon>
        <taxon>eudicotyledons</taxon>
        <taxon>Gunneridae</taxon>
        <taxon>Pentapetalae</taxon>
        <taxon>asterids</taxon>
        <taxon>campanulids</taxon>
        <taxon>Asterales</taxon>
        <taxon>Asteraceae</taxon>
        <taxon>Asteroideae</taxon>
        <taxon>Anthemideae</taxon>
        <taxon>Anthemidinae</taxon>
        <taxon>Tanacetum</taxon>
    </lineage>
</organism>
<keyword evidence="3" id="KW-0548">Nucleotidyltransferase</keyword>
<feature type="region of interest" description="Disordered" evidence="1">
    <location>
        <begin position="432"/>
        <end position="454"/>
    </location>
</feature>
<sequence length="712" mass="79657">MGLAVMELQKCWPRQSFVWSILSGLRAPVAATCCLFGPGATQAQSSPISIQILFPSSPGITFPDPSEDLSKYLLASLVISPFHDDPYMKVMQAYNATSNELPIPLPQAPIAPPTALPPSPMFDPQDFFLPEEILPPQKRAHTSYARHEEQIETILNHLDELPLERIKNMEDKIKGLGNGRDFYSGDTHRGYPGSPPIKYEESSGQDPTPTSAAPAMSQAAIRKLVADSVVAALKAQAATNAECSDEQFVLPTINFKGTEGAVGLIRWFEQTELVFSYSNCTEDCKVKFATGTLTKEALSWWNSFAQPIGIKEAYKITWSEFKKLLIKKYCPRNEIKKTEDEFYNLTVKGNDLKTYIRRFQELAILCPTMVPNSEKLKEVFIGGLPRSIEGNVTASKPQTLEEAITITQRLMDQATRHNSDLALLSVKLATRVGSSDRRMQKQRSPPPKQPTTRADKSFVSISLASMLNIPPITLDTTYDIEMADGNLVGTNTVIQVFPENLPGLPPVRQVEFQIDLIPGAAPVARAPYRLAPSEMQELSDQLQELADRGFIRPSTSPWGAPVLFVKKKDGSFRMCIDYQELNKLTIKNRYPLLRINDSFDQLQGSSAYSKINLRSVFIDDILINSRNTEKHTDHLRIILELLKKEKLYAKFSKCDFWISTVQFLRHVIDSREIHVDPSKIEAVKDWASPTIPTEIRQFLGLSATTGDSSRVF</sequence>
<accession>A0ABQ4WER8</accession>
<gene>
    <name evidence="3" type="ORF">Tco_0624712</name>
</gene>
<dbReference type="PANTHER" id="PTHR15503:SF45">
    <property type="entry name" value="RNA-DIRECTED DNA POLYMERASE HOMOLOG"/>
    <property type="match status" value="1"/>
</dbReference>
<comment type="caution">
    <text evidence="3">The sequence shown here is derived from an EMBL/GenBank/DDBJ whole genome shotgun (WGS) entry which is preliminary data.</text>
</comment>
<dbReference type="CDD" id="cd01647">
    <property type="entry name" value="RT_LTR"/>
    <property type="match status" value="1"/>
</dbReference>
<dbReference type="Gene3D" id="3.30.70.270">
    <property type="match status" value="2"/>
</dbReference>
<dbReference type="PANTHER" id="PTHR15503">
    <property type="entry name" value="LDOC1 RELATED"/>
    <property type="match status" value="1"/>
</dbReference>
<evidence type="ECO:0000313" key="3">
    <source>
        <dbReference type="EMBL" id="GJS51350.1"/>
    </source>
</evidence>
<proteinExistence type="predicted"/>
<keyword evidence="3" id="KW-0695">RNA-directed DNA polymerase</keyword>
<dbReference type="InterPro" id="IPR045358">
    <property type="entry name" value="Ty3_capsid"/>
</dbReference>
<dbReference type="GO" id="GO:0003964">
    <property type="term" value="F:RNA-directed DNA polymerase activity"/>
    <property type="evidence" value="ECO:0007669"/>
    <property type="project" value="UniProtKB-KW"/>
</dbReference>
<dbReference type="InterPro" id="IPR043128">
    <property type="entry name" value="Rev_trsase/Diguanyl_cyclase"/>
</dbReference>
<dbReference type="Proteomes" id="UP001151760">
    <property type="component" value="Unassembled WGS sequence"/>
</dbReference>
<keyword evidence="3" id="KW-0808">Transferase</keyword>
<evidence type="ECO:0000259" key="2">
    <source>
        <dbReference type="Pfam" id="PF19259"/>
    </source>
</evidence>
<reference evidence="3" key="1">
    <citation type="journal article" date="2022" name="Int. J. Mol. Sci.">
        <title>Draft Genome of Tanacetum Coccineum: Genomic Comparison of Closely Related Tanacetum-Family Plants.</title>
        <authorList>
            <person name="Yamashiro T."/>
            <person name="Shiraishi A."/>
            <person name="Nakayama K."/>
            <person name="Satake H."/>
        </authorList>
    </citation>
    <scope>NUCLEOTIDE SEQUENCE</scope>
</reference>
<dbReference type="Gene3D" id="3.10.10.10">
    <property type="entry name" value="HIV Type 1 Reverse Transcriptase, subunit A, domain 1"/>
    <property type="match status" value="1"/>
</dbReference>
<evidence type="ECO:0000256" key="1">
    <source>
        <dbReference type="SAM" id="MobiDB-lite"/>
    </source>
</evidence>
<dbReference type="Pfam" id="PF19259">
    <property type="entry name" value="Ty3_capsid"/>
    <property type="match status" value="1"/>
</dbReference>
<dbReference type="InterPro" id="IPR032567">
    <property type="entry name" value="RTL1-rel"/>
</dbReference>
<name>A0ABQ4WER8_9ASTR</name>
<dbReference type="SUPFAM" id="SSF56672">
    <property type="entry name" value="DNA/RNA polymerases"/>
    <property type="match status" value="1"/>
</dbReference>
<reference evidence="3" key="2">
    <citation type="submission" date="2022-01" db="EMBL/GenBank/DDBJ databases">
        <authorList>
            <person name="Yamashiro T."/>
            <person name="Shiraishi A."/>
            <person name="Satake H."/>
            <person name="Nakayama K."/>
        </authorList>
    </citation>
    <scope>NUCLEOTIDE SEQUENCE</scope>
</reference>
<dbReference type="EMBL" id="BQNB010008579">
    <property type="protein sequence ID" value="GJS51350.1"/>
    <property type="molecule type" value="Genomic_DNA"/>
</dbReference>
<keyword evidence="4" id="KW-1185">Reference proteome</keyword>
<feature type="region of interest" description="Disordered" evidence="1">
    <location>
        <begin position="179"/>
        <end position="215"/>
    </location>
</feature>
<dbReference type="InterPro" id="IPR043502">
    <property type="entry name" value="DNA/RNA_pol_sf"/>
</dbReference>